<comment type="caution">
    <text evidence="1">The sequence shown here is derived from an EMBL/GenBank/DDBJ whole genome shotgun (WGS) entry which is preliminary data.</text>
</comment>
<evidence type="ECO:0008006" key="3">
    <source>
        <dbReference type="Google" id="ProtNLM"/>
    </source>
</evidence>
<evidence type="ECO:0000313" key="2">
    <source>
        <dbReference type="Proteomes" id="UP000612329"/>
    </source>
</evidence>
<dbReference type="EMBL" id="BMNR01000006">
    <property type="protein sequence ID" value="GGK31269.1"/>
    <property type="molecule type" value="Genomic_DNA"/>
</dbReference>
<name>A0A8J3BS40_9FLAO</name>
<accession>A0A8J3BS40</accession>
<reference evidence="1" key="2">
    <citation type="submission" date="2020-09" db="EMBL/GenBank/DDBJ databases">
        <authorList>
            <person name="Sun Q."/>
            <person name="Ohkuma M."/>
        </authorList>
    </citation>
    <scope>NUCLEOTIDE SEQUENCE</scope>
    <source>
        <strain evidence="1">JCM 12862</strain>
    </source>
</reference>
<dbReference type="Proteomes" id="UP000612329">
    <property type="component" value="Unassembled WGS sequence"/>
</dbReference>
<gene>
    <name evidence="1" type="ORF">GCM10007962_27130</name>
</gene>
<dbReference type="AlphaFoldDB" id="A0A8J3BS40"/>
<sequence length="145" mass="16483">MLLSCGTSKTVRESKRVIKGDWTLTSINYNQGGTYNVTLLQDASKECFENSTWHFVPNNNTGTYTINNVGCETGPRYFVFTIQEIDPQTGLYDFLLKPTNEKYKSDTNYGFRLKLTALSETSMQWQQSVSVAGNSFIINMNFTKQ</sequence>
<reference evidence="1" key="1">
    <citation type="journal article" date="2014" name="Int. J. Syst. Evol. Microbiol.">
        <title>Complete genome sequence of Corynebacterium casei LMG S-19264T (=DSM 44701T), isolated from a smear-ripened cheese.</title>
        <authorList>
            <consortium name="US DOE Joint Genome Institute (JGI-PGF)"/>
            <person name="Walter F."/>
            <person name="Albersmeier A."/>
            <person name="Kalinowski J."/>
            <person name="Ruckert C."/>
        </authorList>
    </citation>
    <scope>NUCLEOTIDE SEQUENCE</scope>
    <source>
        <strain evidence="1">JCM 12862</strain>
    </source>
</reference>
<organism evidence="1 2">
    <name type="scientific">Yeosuana aromativorans</name>
    <dbReference type="NCBI Taxonomy" id="288019"/>
    <lineage>
        <taxon>Bacteria</taxon>
        <taxon>Pseudomonadati</taxon>
        <taxon>Bacteroidota</taxon>
        <taxon>Flavobacteriia</taxon>
        <taxon>Flavobacteriales</taxon>
        <taxon>Flavobacteriaceae</taxon>
        <taxon>Yeosuana</taxon>
    </lineage>
</organism>
<protein>
    <recommendedName>
        <fullName evidence="3">Lipocalin</fullName>
    </recommendedName>
</protein>
<evidence type="ECO:0000313" key="1">
    <source>
        <dbReference type="EMBL" id="GGK31269.1"/>
    </source>
</evidence>
<keyword evidence="2" id="KW-1185">Reference proteome</keyword>
<proteinExistence type="predicted"/>